<keyword evidence="9" id="KW-0472">Membrane</keyword>
<evidence type="ECO:0000256" key="10">
    <source>
        <dbReference type="ARBA" id="ARBA00023157"/>
    </source>
</evidence>
<dbReference type="InterPro" id="IPR017941">
    <property type="entry name" value="Rieske_2Fe-2S"/>
</dbReference>
<dbReference type="InterPro" id="IPR036922">
    <property type="entry name" value="Rieske_2Fe-2S_sf"/>
</dbReference>
<keyword evidence="12" id="KW-0679">Respiratory chain</keyword>
<dbReference type="Proteomes" id="UP001497497">
    <property type="component" value="Unassembled WGS sequence"/>
</dbReference>
<comment type="catalytic activity">
    <reaction evidence="11">
        <text>a quinol + 2 Fe(III)-[cytochrome c](out) = a quinone + 2 Fe(II)-[cytochrome c](out) + 2 H(+)(out)</text>
        <dbReference type="Rhea" id="RHEA:11484"/>
        <dbReference type="Rhea" id="RHEA-COMP:10350"/>
        <dbReference type="Rhea" id="RHEA-COMP:14399"/>
        <dbReference type="ChEBI" id="CHEBI:15378"/>
        <dbReference type="ChEBI" id="CHEBI:24646"/>
        <dbReference type="ChEBI" id="CHEBI:29033"/>
        <dbReference type="ChEBI" id="CHEBI:29034"/>
        <dbReference type="ChEBI" id="CHEBI:132124"/>
        <dbReference type="EC" id="7.1.1.8"/>
    </reaction>
</comment>
<keyword evidence="12" id="KW-0496">Mitochondrion</keyword>
<evidence type="ECO:0000256" key="7">
    <source>
        <dbReference type="ARBA" id="ARBA00023004"/>
    </source>
</evidence>
<dbReference type="PANTHER" id="PTHR10134">
    <property type="entry name" value="CYTOCHROME B-C1 COMPLEX SUBUNIT RIESKE, MITOCHONDRIAL"/>
    <property type="match status" value="1"/>
</dbReference>
<dbReference type="FunFam" id="2.102.10.10:FF:000001">
    <property type="entry name" value="Cytochrome b-c1 complex subunit Rieske, mitochondrial"/>
    <property type="match status" value="1"/>
</dbReference>
<evidence type="ECO:0000256" key="11">
    <source>
        <dbReference type="RuleBase" id="RU004494"/>
    </source>
</evidence>
<keyword evidence="11" id="KW-0249">Electron transport</keyword>
<dbReference type="EMBL" id="CAXITT010000196">
    <property type="protein sequence ID" value="CAL1535258.1"/>
    <property type="molecule type" value="Genomic_DNA"/>
</dbReference>
<keyword evidence="3" id="KW-0812">Transmembrane</keyword>
<dbReference type="GO" id="GO:0051537">
    <property type="term" value="F:2 iron, 2 sulfur cluster binding"/>
    <property type="evidence" value="ECO:0007669"/>
    <property type="project" value="UniProtKB-KW"/>
</dbReference>
<proteinExistence type="inferred from homology"/>
<dbReference type="SUPFAM" id="SSF50022">
    <property type="entry name" value="ISP domain"/>
    <property type="match status" value="1"/>
</dbReference>
<dbReference type="Gene3D" id="1.20.5.270">
    <property type="entry name" value="Ubiquinol cytochrome reductase, transmembrane domain"/>
    <property type="match status" value="1"/>
</dbReference>
<evidence type="ECO:0000256" key="8">
    <source>
        <dbReference type="ARBA" id="ARBA00023014"/>
    </source>
</evidence>
<gene>
    <name evidence="14" type="ORF">GSLYS_00009218001</name>
</gene>
<comment type="cofactor">
    <cofactor evidence="11">
        <name>[2Fe-2S] cluster</name>
        <dbReference type="ChEBI" id="CHEBI:190135"/>
    </cofactor>
    <text evidence="11">Binds 1 [2Fe-2S] cluster per subunit.</text>
</comment>
<evidence type="ECO:0000256" key="12">
    <source>
        <dbReference type="RuleBase" id="RU004495"/>
    </source>
</evidence>
<name>A0AAV2HP27_LYMST</name>
<dbReference type="Pfam" id="PF00355">
    <property type="entry name" value="Rieske"/>
    <property type="match status" value="1"/>
</dbReference>
<dbReference type="Pfam" id="PF02921">
    <property type="entry name" value="UCR_TM"/>
    <property type="match status" value="1"/>
</dbReference>
<keyword evidence="5" id="KW-0479">Metal-binding</keyword>
<dbReference type="SUPFAM" id="SSF81502">
    <property type="entry name" value="ISP transmembrane anchor"/>
    <property type="match status" value="1"/>
</dbReference>
<dbReference type="InterPro" id="IPR015248">
    <property type="entry name" value="UQCRFS1_N"/>
</dbReference>
<evidence type="ECO:0000256" key="6">
    <source>
        <dbReference type="ARBA" id="ARBA00022989"/>
    </source>
</evidence>
<reference evidence="14 15" key="1">
    <citation type="submission" date="2024-04" db="EMBL/GenBank/DDBJ databases">
        <authorList>
            <consortium name="Genoscope - CEA"/>
            <person name="William W."/>
        </authorList>
    </citation>
    <scope>NUCLEOTIDE SEQUENCE [LARGE SCALE GENOMIC DNA]</scope>
</reference>
<evidence type="ECO:0000313" key="15">
    <source>
        <dbReference type="Proteomes" id="UP001497497"/>
    </source>
</evidence>
<dbReference type="NCBIfam" id="TIGR01416">
    <property type="entry name" value="Rieske_proteo"/>
    <property type="match status" value="1"/>
</dbReference>
<dbReference type="GO" id="GO:0008121">
    <property type="term" value="F:quinol-cytochrome-c reductase activity"/>
    <property type="evidence" value="ECO:0007669"/>
    <property type="project" value="UniProtKB-EC"/>
</dbReference>
<dbReference type="EC" id="7.1.1.8" evidence="11"/>
<keyword evidence="11" id="KW-0813">Transport</keyword>
<evidence type="ECO:0000256" key="2">
    <source>
        <dbReference type="ARBA" id="ARBA00010651"/>
    </source>
</evidence>
<keyword evidence="10" id="KW-1015">Disulfide bond</keyword>
<feature type="domain" description="Rieske" evidence="13">
    <location>
        <begin position="169"/>
        <end position="268"/>
    </location>
</feature>
<evidence type="ECO:0000256" key="1">
    <source>
        <dbReference type="ARBA" id="ARBA00004167"/>
    </source>
</evidence>
<dbReference type="InterPro" id="IPR004192">
    <property type="entry name" value="Rieske_TM"/>
</dbReference>
<dbReference type="InterPro" id="IPR005805">
    <property type="entry name" value="Rieske_Fe-S_prot_C"/>
</dbReference>
<comment type="miscellaneous">
    <text evidence="11">The Rieske protein is a high potential 2Fe-2S protein.</text>
</comment>
<evidence type="ECO:0000259" key="13">
    <source>
        <dbReference type="PROSITE" id="PS51296"/>
    </source>
</evidence>
<comment type="subcellular location">
    <subcellularLocation>
        <location evidence="1">Membrane</location>
        <topology evidence="1">Single-pass membrane protein</topology>
    </subcellularLocation>
    <subcellularLocation>
        <location evidence="12">Mitochondrion inner membrane</location>
    </subcellularLocation>
</comment>
<sequence length="270" mass="28982">MISLPKSTVVQAIVKAVPRGNPASVGLPTITSVSKVTVEQPPLRISSFSLSQLIPRNSIAVSSSIAGSSQVRYAHTDLKVPDFSEYRRDQVKRPDVKSADSGPERKLTSYLVVGAGAVTCVYGAKAIVRALVSNLGFSADALAISKVEIKLSDIPEGRNVTITWRGKPLFVKHRTDEEIANEASVDLSQLRDPQLDTERVQNPKFLILVGVCTHLGCVPIADAGDFAGGYFCPCHGSHYDGSGRIRKGPAPLNLEVPKYEFIDDTTVVVG</sequence>
<dbReference type="PROSITE" id="PS51296">
    <property type="entry name" value="RIESKE"/>
    <property type="match status" value="1"/>
</dbReference>
<protein>
    <recommendedName>
        <fullName evidence="11">Cytochrome b-c1 complex subunit Rieske, mitochondrial</fullName>
        <ecNumber evidence="11">7.1.1.8</ecNumber>
    </recommendedName>
</protein>
<organism evidence="14 15">
    <name type="scientific">Lymnaea stagnalis</name>
    <name type="common">Great pond snail</name>
    <name type="synonym">Helix stagnalis</name>
    <dbReference type="NCBI Taxonomy" id="6523"/>
    <lineage>
        <taxon>Eukaryota</taxon>
        <taxon>Metazoa</taxon>
        <taxon>Spiralia</taxon>
        <taxon>Lophotrochozoa</taxon>
        <taxon>Mollusca</taxon>
        <taxon>Gastropoda</taxon>
        <taxon>Heterobranchia</taxon>
        <taxon>Euthyneura</taxon>
        <taxon>Panpulmonata</taxon>
        <taxon>Hygrophila</taxon>
        <taxon>Lymnaeoidea</taxon>
        <taxon>Lymnaeidae</taxon>
        <taxon>Lymnaea</taxon>
    </lineage>
</organism>
<keyword evidence="7" id="KW-0408">Iron</keyword>
<accession>A0AAV2HP27</accession>
<evidence type="ECO:0000256" key="3">
    <source>
        <dbReference type="ARBA" id="ARBA00022692"/>
    </source>
</evidence>
<evidence type="ECO:0000256" key="9">
    <source>
        <dbReference type="ARBA" id="ARBA00023136"/>
    </source>
</evidence>
<keyword evidence="8" id="KW-0411">Iron-sulfur</keyword>
<comment type="similarity">
    <text evidence="2">Belongs to the Rieske iron-sulfur protein family.</text>
</comment>
<comment type="caution">
    <text evidence="14">The sequence shown here is derived from an EMBL/GenBank/DDBJ whole genome shotgun (WGS) entry which is preliminary data.</text>
</comment>
<dbReference type="Pfam" id="PF09165">
    <property type="entry name" value="Ubiq-Cytc-red_N"/>
    <property type="match status" value="1"/>
</dbReference>
<dbReference type="InterPro" id="IPR037008">
    <property type="entry name" value="bc1_Rieske_TM_sf"/>
</dbReference>
<keyword evidence="15" id="KW-1185">Reference proteome</keyword>
<dbReference type="InterPro" id="IPR006317">
    <property type="entry name" value="Ubiquinol_cyt_c_Rdtase_Fe-S-su"/>
</dbReference>
<dbReference type="GO" id="GO:0046872">
    <property type="term" value="F:metal ion binding"/>
    <property type="evidence" value="ECO:0007669"/>
    <property type="project" value="UniProtKB-KW"/>
</dbReference>
<keyword evidence="4" id="KW-0001">2Fe-2S</keyword>
<dbReference type="InterPro" id="IPR014349">
    <property type="entry name" value="Rieske_Fe-S_prot"/>
</dbReference>
<dbReference type="AlphaFoldDB" id="A0AAV2HP27"/>
<keyword evidence="6" id="KW-1133">Transmembrane helix</keyword>
<dbReference type="Gene3D" id="2.102.10.10">
    <property type="entry name" value="Rieske [2Fe-2S] iron-sulphur domain"/>
    <property type="match status" value="1"/>
</dbReference>
<dbReference type="GO" id="GO:0005743">
    <property type="term" value="C:mitochondrial inner membrane"/>
    <property type="evidence" value="ECO:0007669"/>
    <property type="project" value="UniProtKB-SubCell"/>
</dbReference>
<dbReference type="CDD" id="cd03470">
    <property type="entry name" value="Rieske_cytochrome_bc1"/>
    <property type="match status" value="1"/>
</dbReference>
<dbReference type="PRINTS" id="PR00162">
    <property type="entry name" value="RIESKE"/>
</dbReference>
<evidence type="ECO:0000313" key="14">
    <source>
        <dbReference type="EMBL" id="CAL1535258.1"/>
    </source>
</evidence>
<evidence type="ECO:0000256" key="4">
    <source>
        <dbReference type="ARBA" id="ARBA00022714"/>
    </source>
</evidence>
<evidence type="ECO:0000256" key="5">
    <source>
        <dbReference type="ARBA" id="ARBA00022723"/>
    </source>
</evidence>